<dbReference type="STRING" id="1403190.A0A0F0I7D6"/>
<gene>
    <name evidence="2" type="ORF">P875_00095199</name>
</gene>
<keyword evidence="1" id="KW-0802">TPR repeat</keyword>
<dbReference type="Proteomes" id="UP000033540">
    <property type="component" value="Unassembled WGS sequence"/>
</dbReference>
<accession>A0A0F0I7D6</accession>
<dbReference type="EMBL" id="JZEE01000617">
    <property type="protein sequence ID" value="KJK62582.1"/>
    <property type="molecule type" value="Genomic_DNA"/>
</dbReference>
<evidence type="ECO:0000313" key="2">
    <source>
        <dbReference type="EMBL" id="KJK62582.1"/>
    </source>
</evidence>
<evidence type="ECO:0000256" key="1">
    <source>
        <dbReference type="PROSITE-ProRule" id="PRU00339"/>
    </source>
</evidence>
<protein>
    <submittedName>
        <fullName evidence="2">TPR repeat</fullName>
    </submittedName>
</protein>
<dbReference type="InterPro" id="IPR011990">
    <property type="entry name" value="TPR-like_helical_dom_sf"/>
</dbReference>
<organism evidence="2 3">
    <name type="scientific">Aspergillus parasiticus (strain ATCC 56775 / NRRL 5862 / SRRC 143 / SU-1)</name>
    <dbReference type="NCBI Taxonomy" id="1403190"/>
    <lineage>
        <taxon>Eukaryota</taxon>
        <taxon>Fungi</taxon>
        <taxon>Dikarya</taxon>
        <taxon>Ascomycota</taxon>
        <taxon>Pezizomycotina</taxon>
        <taxon>Eurotiomycetes</taxon>
        <taxon>Eurotiomycetidae</taxon>
        <taxon>Eurotiales</taxon>
        <taxon>Aspergillaceae</taxon>
        <taxon>Aspergillus</taxon>
        <taxon>Aspergillus subgen. Circumdati</taxon>
    </lineage>
</organism>
<reference evidence="2 3" key="1">
    <citation type="submission" date="2015-02" db="EMBL/GenBank/DDBJ databases">
        <title>Draft genome sequence of Aspergillus parasiticus SU-1.</title>
        <authorList>
            <person name="Yu J."/>
            <person name="Fedorova N."/>
            <person name="Yin Y."/>
            <person name="Losada L."/>
            <person name="Zafar N."/>
            <person name="Taujale R."/>
            <person name="Ehrlich K.C."/>
            <person name="Bhatnagar D."/>
            <person name="Cleveland T.E."/>
            <person name="Bennett J.W."/>
            <person name="Nierman W.C."/>
        </authorList>
    </citation>
    <scope>NUCLEOTIDE SEQUENCE [LARGE SCALE GENOMIC DNA]</scope>
    <source>
        <strain evidence="3">ATCC 56775 / NRRL 5862 / SRRC 143 / SU-1</strain>
    </source>
</reference>
<dbReference type="AlphaFoldDB" id="A0A0F0I7D6"/>
<evidence type="ECO:0000313" key="3">
    <source>
        <dbReference type="Proteomes" id="UP000033540"/>
    </source>
</evidence>
<sequence>MSCNCKTITLSDSKESPSVESGEYPFDLGAFGRKITTSSPASQVWFNRGLTWVYAFNHMEGVKCFQRAIAYDPKCAMAYWGIAYALGPNYNHPWNLFDEGNLAATLPATYEAAQTSKSLAAFATPVEQALINAISVRFQTKQVVPVSELVAHSREYMRVMEGVYRDFGDDLDVVTLYADSMMSLTPWGLYDVATGQPTKGAFTLESKDVLERGLQLEDAMKHPGLLHLYIHLSEMSPNPERALSAAEHLRDLVPDAGHTHHMPTHLDVLVGDYRRAISSNIHATLADEKYLAVEGPNNFYSLYRLHNYHSLIYAAMHAGKKQIALETADRMERTIPAEVLRSKSPNLADWLEGFVAVRLHVMVRFGMWCEIIAMPLPEDQELYCVTTATIRYAKGVAYAATNRVAEAEQERKLYVAAIERVPITRRTHPNRSVDILNVGVAMLDGEIEYRRGEHEKAFQTLRKAIELDDGLNYSEPWGWMQPVRHAFAALSLEQGDVEAAAEAYKADLGLNYTLGRAHHHPNNVWALQGYYECLVRLGRDDEARLLEPQVKVALAVADVPVKSSCFCRLNTSESPDICVQTSCCR</sequence>
<dbReference type="PANTHER" id="PTHR45588:SF1">
    <property type="entry name" value="WW DOMAIN-CONTAINING PROTEIN"/>
    <property type="match status" value="1"/>
</dbReference>
<proteinExistence type="predicted"/>
<dbReference type="PROSITE" id="PS50005">
    <property type="entry name" value="TPR"/>
    <property type="match status" value="1"/>
</dbReference>
<dbReference type="Gene3D" id="1.25.40.10">
    <property type="entry name" value="Tetratricopeptide repeat domain"/>
    <property type="match status" value="2"/>
</dbReference>
<dbReference type="OrthoDB" id="414774at2759"/>
<dbReference type="SUPFAM" id="SSF48452">
    <property type="entry name" value="TPR-like"/>
    <property type="match status" value="2"/>
</dbReference>
<name>A0A0F0I7D6_ASPPU</name>
<comment type="caution">
    <text evidence="2">The sequence shown here is derived from an EMBL/GenBank/DDBJ whole genome shotgun (WGS) entry which is preliminary data.</text>
</comment>
<dbReference type="InterPro" id="IPR019734">
    <property type="entry name" value="TPR_rpt"/>
</dbReference>
<dbReference type="SMART" id="SM00028">
    <property type="entry name" value="TPR"/>
    <property type="match status" value="2"/>
</dbReference>
<feature type="repeat" description="TPR" evidence="1">
    <location>
        <begin position="42"/>
        <end position="75"/>
    </location>
</feature>
<dbReference type="PANTHER" id="PTHR45588">
    <property type="entry name" value="TPR DOMAIN-CONTAINING PROTEIN"/>
    <property type="match status" value="1"/>
</dbReference>